<dbReference type="EMBL" id="MN739735">
    <property type="protein sequence ID" value="QHT23746.1"/>
    <property type="molecule type" value="Genomic_DNA"/>
</dbReference>
<accession>A0A6C0E3P6</accession>
<proteinExistence type="predicted"/>
<name>A0A6C0E3P6_9ZZZZ</name>
<evidence type="ECO:0000313" key="2">
    <source>
        <dbReference type="EMBL" id="QHT23746.1"/>
    </source>
</evidence>
<sequence length="175" mass="19951">MRKCQPGMICFENVTIAFITIVILVVAYFLYVRTDNSRDRTHHQGTTNYILQPATHQGMRDVFLDPYAPPVTLERPCASYSQVGIMTPLNGDKTDNILPLMGRILYNRRDLWNYYTISNQQNNIKLPVSVKGKSGLSENGVDKIFNGDTIYVEGVNAAYKVTIYENDTMRYLPMV</sequence>
<dbReference type="AlphaFoldDB" id="A0A6C0E3P6"/>
<evidence type="ECO:0000256" key="1">
    <source>
        <dbReference type="SAM" id="Phobius"/>
    </source>
</evidence>
<keyword evidence="1" id="KW-0812">Transmembrane</keyword>
<protein>
    <submittedName>
        <fullName evidence="2">Uncharacterized protein</fullName>
    </submittedName>
</protein>
<dbReference type="InterPro" id="IPR043929">
    <property type="entry name" value="DUF5755"/>
</dbReference>
<organism evidence="2">
    <name type="scientific">viral metagenome</name>
    <dbReference type="NCBI Taxonomy" id="1070528"/>
    <lineage>
        <taxon>unclassified sequences</taxon>
        <taxon>metagenomes</taxon>
        <taxon>organismal metagenomes</taxon>
    </lineage>
</organism>
<keyword evidence="1" id="KW-0472">Membrane</keyword>
<reference evidence="2" key="1">
    <citation type="journal article" date="2020" name="Nature">
        <title>Giant virus diversity and host interactions through global metagenomics.</title>
        <authorList>
            <person name="Schulz F."/>
            <person name="Roux S."/>
            <person name="Paez-Espino D."/>
            <person name="Jungbluth S."/>
            <person name="Walsh D.A."/>
            <person name="Denef V.J."/>
            <person name="McMahon K.D."/>
            <person name="Konstantinidis K.T."/>
            <person name="Eloe-Fadrosh E.A."/>
            <person name="Kyrpides N.C."/>
            <person name="Woyke T."/>
        </authorList>
    </citation>
    <scope>NUCLEOTIDE SEQUENCE</scope>
    <source>
        <strain evidence="2">GVMAG-M-3300023179-132</strain>
    </source>
</reference>
<dbReference type="Pfam" id="PF19059">
    <property type="entry name" value="DUF5755"/>
    <property type="match status" value="1"/>
</dbReference>
<keyword evidence="1" id="KW-1133">Transmembrane helix</keyword>
<feature type="transmembrane region" description="Helical" evidence="1">
    <location>
        <begin position="9"/>
        <end position="31"/>
    </location>
</feature>